<name>A0A8K1ZUL6_9MAGN</name>
<keyword evidence="5" id="KW-0934">Plastid</keyword>
<dbReference type="GO" id="GO:0005840">
    <property type="term" value="C:ribosome"/>
    <property type="evidence" value="ECO:0007669"/>
    <property type="project" value="UniProtKB-KW"/>
</dbReference>
<comment type="similarity">
    <text evidence="1">Belongs to the universal ribosomal protein uS7 family.</text>
</comment>
<dbReference type="InterPro" id="IPR036823">
    <property type="entry name" value="Ribosomal_uS7_dom_sf"/>
</dbReference>
<evidence type="ECO:0000259" key="4">
    <source>
        <dbReference type="Pfam" id="PF00177"/>
    </source>
</evidence>
<dbReference type="SUPFAM" id="SSF47973">
    <property type="entry name" value="Ribosomal protein S7"/>
    <property type="match status" value="1"/>
</dbReference>
<keyword evidence="2 5" id="KW-0689">Ribosomal protein</keyword>
<sequence>MKNYKILNYDPIYNNKLLYLWIQLLIKHGKKSLSFKIVYKVLNKLEKNTNKNPIFLLYKSIFNNENILLKSKYKYLNKKFIKEINLIKLKKLFFINFIKLIKLNLISQISFKIFILSKKNIQKKKHKQRQKVK</sequence>
<protein>
    <submittedName>
        <fullName evidence="5">Ribosomal protein S7</fullName>
    </submittedName>
</protein>
<evidence type="ECO:0000256" key="1">
    <source>
        <dbReference type="ARBA" id="ARBA00007151"/>
    </source>
</evidence>
<evidence type="ECO:0000313" key="5">
    <source>
        <dbReference type="EMBL" id="UIC71728.1"/>
    </source>
</evidence>
<evidence type="ECO:0000256" key="2">
    <source>
        <dbReference type="ARBA" id="ARBA00022980"/>
    </source>
</evidence>
<dbReference type="InterPro" id="IPR023798">
    <property type="entry name" value="Ribosomal_uS7_dom"/>
</dbReference>
<organism evidence="5">
    <name type="scientific">Rhopalocnemis phalloides</name>
    <dbReference type="NCBI Taxonomy" id="1128106"/>
    <lineage>
        <taxon>Eukaryota</taxon>
        <taxon>Viridiplantae</taxon>
        <taxon>Streptophyta</taxon>
        <taxon>Embryophyta</taxon>
        <taxon>Tracheophyta</taxon>
        <taxon>Spermatophyta</taxon>
        <taxon>Magnoliopsida</taxon>
        <taxon>eudicotyledons</taxon>
        <taxon>Gunneridae</taxon>
        <taxon>Pentapetalae</taxon>
        <taxon>Santalales</taxon>
        <taxon>Balanophoraceae</taxon>
        <taxon>Rhopalocnemis</taxon>
    </lineage>
</organism>
<feature type="domain" description="Small ribosomal subunit protein uS7" evidence="4">
    <location>
        <begin position="7"/>
        <end position="63"/>
    </location>
</feature>
<dbReference type="GO" id="GO:1990904">
    <property type="term" value="C:ribonucleoprotein complex"/>
    <property type="evidence" value="ECO:0007669"/>
    <property type="project" value="UniProtKB-KW"/>
</dbReference>
<gene>
    <name evidence="5" type="primary">rps7</name>
</gene>
<dbReference type="EMBL" id="MZ269413">
    <property type="protein sequence ID" value="UIC71728.1"/>
    <property type="molecule type" value="Genomic_DNA"/>
</dbReference>
<dbReference type="AlphaFoldDB" id="A0A8K1ZUL6"/>
<dbReference type="Pfam" id="PF00177">
    <property type="entry name" value="Ribosomal_S7"/>
    <property type="match status" value="1"/>
</dbReference>
<geneLocation type="plastid" evidence="5"/>
<evidence type="ECO:0000256" key="3">
    <source>
        <dbReference type="ARBA" id="ARBA00023274"/>
    </source>
</evidence>
<accession>A0A8K1ZUL6</accession>
<keyword evidence="3" id="KW-0687">Ribonucleoprotein</keyword>
<dbReference type="Gene3D" id="1.10.455.10">
    <property type="entry name" value="Ribosomal protein S7 domain"/>
    <property type="match status" value="1"/>
</dbReference>
<proteinExistence type="inferred from homology"/>
<reference evidence="5" key="1">
    <citation type="journal article" date="2022" name="Curr. Biol.">
        <title>The minicircular and extremely heteroplasmic mitogenome of the holoparasitic plant Rhopalocnemis phalloides.</title>
        <authorList>
            <person name="Yu R."/>
            <person name="Sun C."/>
            <person name="Zhong Y."/>
            <person name="Liu Y."/>
            <person name="Sanchez-Puerta M.V."/>
            <person name="Mower J.P."/>
            <person name="Zhou R."/>
        </authorList>
    </citation>
    <scope>NUCLEOTIDE SEQUENCE</scope>
</reference>